<accession>A0ABP6QTT4</accession>
<protein>
    <submittedName>
        <fullName evidence="2">Uncharacterized protein</fullName>
    </submittedName>
</protein>
<organism evidence="2 3">
    <name type="scientific">Streptomyces labedae</name>
    <dbReference type="NCBI Taxonomy" id="285569"/>
    <lineage>
        <taxon>Bacteria</taxon>
        <taxon>Bacillati</taxon>
        <taxon>Actinomycetota</taxon>
        <taxon>Actinomycetes</taxon>
        <taxon>Kitasatosporales</taxon>
        <taxon>Streptomycetaceae</taxon>
        <taxon>Streptomyces</taxon>
    </lineage>
</organism>
<dbReference type="EMBL" id="BAAAUW010000005">
    <property type="protein sequence ID" value="GAA3253908.1"/>
    <property type="molecule type" value="Genomic_DNA"/>
</dbReference>
<sequence>MLLTAAQAGEKGKRRGIDIGQESVETGLDQAVRADVPSECPSPCQLPQPVEALVSRHAGCTPFRPR</sequence>
<name>A0ABP6QTT4_9ACTN</name>
<keyword evidence="3" id="KW-1185">Reference proteome</keyword>
<feature type="region of interest" description="Disordered" evidence="1">
    <location>
        <begin position="1"/>
        <end position="22"/>
    </location>
</feature>
<comment type="caution">
    <text evidence="2">The sequence shown here is derived from an EMBL/GenBank/DDBJ whole genome shotgun (WGS) entry which is preliminary data.</text>
</comment>
<reference evidence="3" key="1">
    <citation type="journal article" date="2019" name="Int. J. Syst. Evol. Microbiol.">
        <title>The Global Catalogue of Microorganisms (GCM) 10K type strain sequencing project: providing services to taxonomists for standard genome sequencing and annotation.</title>
        <authorList>
            <consortium name="The Broad Institute Genomics Platform"/>
            <consortium name="The Broad Institute Genome Sequencing Center for Infectious Disease"/>
            <person name="Wu L."/>
            <person name="Ma J."/>
        </authorList>
    </citation>
    <scope>NUCLEOTIDE SEQUENCE [LARGE SCALE GENOMIC DNA]</scope>
    <source>
        <strain evidence="3">JCM 9381</strain>
    </source>
</reference>
<proteinExistence type="predicted"/>
<evidence type="ECO:0000313" key="3">
    <source>
        <dbReference type="Proteomes" id="UP001500728"/>
    </source>
</evidence>
<dbReference type="Proteomes" id="UP001500728">
    <property type="component" value="Unassembled WGS sequence"/>
</dbReference>
<gene>
    <name evidence="2" type="ORF">GCM10010469_15130</name>
</gene>
<evidence type="ECO:0000256" key="1">
    <source>
        <dbReference type="SAM" id="MobiDB-lite"/>
    </source>
</evidence>
<evidence type="ECO:0000313" key="2">
    <source>
        <dbReference type="EMBL" id="GAA3253908.1"/>
    </source>
</evidence>